<proteinExistence type="predicted"/>
<dbReference type="AlphaFoldDB" id="A0A8S1LUM1"/>
<evidence type="ECO:0000313" key="3">
    <source>
        <dbReference type="Proteomes" id="UP000688137"/>
    </source>
</evidence>
<comment type="caution">
    <text evidence="2">The sequence shown here is derived from an EMBL/GenBank/DDBJ whole genome shotgun (WGS) entry which is preliminary data.</text>
</comment>
<protein>
    <submittedName>
        <fullName evidence="2">Uncharacterized protein</fullName>
    </submittedName>
</protein>
<keyword evidence="1" id="KW-0175">Coiled coil</keyword>
<dbReference type="OMA" id="CETQINC"/>
<evidence type="ECO:0000256" key="1">
    <source>
        <dbReference type="SAM" id="Coils"/>
    </source>
</evidence>
<name>A0A8S1LUM1_PARPR</name>
<feature type="coiled-coil region" evidence="1">
    <location>
        <begin position="80"/>
        <end position="133"/>
    </location>
</feature>
<reference evidence="2" key="1">
    <citation type="submission" date="2021-01" db="EMBL/GenBank/DDBJ databases">
        <authorList>
            <consortium name="Genoscope - CEA"/>
            <person name="William W."/>
        </authorList>
    </citation>
    <scope>NUCLEOTIDE SEQUENCE</scope>
</reference>
<keyword evidence="3" id="KW-1185">Reference proteome</keyword>
<gene>
    <name evidence="2" type="ORF">PPRIM_AZ9-3.1.T0460215</name>
</gene>
<organism evidence="2 3">
    <name type="scientific">Paramecium primaurelia</name>
    <dbReference type="NCBI Taxonomy" id="5886"/>
    <lineage>
        <taxon>Eukaryota</taxon>
        <taxon>Sar</taxon>
        <taxon>Alveolata</taxon>
        <taxon>Ciliophora</taxon>
        <taxon>Intramacronucleata</taxon>
        <taxon>Oligohymenophorea</taxon>
        <taxon>Peniculida</taxon>
        <taxon>Parameciidae</taxon>
        <taxon>Paramecium</taxon>
    </lineage>
</organism>
<sequence length="586" mass="68948">MKSPEPLKCPEHTKPLSKICIDEKCDLQPYLCVDCLQNHLCHSYEIQNGIEEFAKKLNVNLSQFDKMQIQFKQLDTDSFASFIKIQKQRVSEEMQEIKKKIMQKCDNLESKLLETLEEQVIIYNKNIQQFKQQLKETEKFQSLQKSSDLSILNCILGVKLPNHNDPINIMRKFKSHLLNYTTFFSSGKIKQLQEQLILLQSQTVFPPTFKNLEFQKNEQNRLINYFDQYLSNIESNIKTYIKSFPITDFDQKSVQIKSIKKEQKLIEEDQCITSFLILQNNLIYALNDMTIKIRDKCYNEVVVIQCETQINCIIEINCQITELAQQSLINKSQKLDFNKQIILALGGDDFTLIWQCFQSSIQQIRKVQHQRMSRVVSLLSFDNLLLIGDWDGQIFGYDLNIQNPLYIVDTSSTILFALVKSSKFIISASKCDLEQGGIIFWNYNKNDLYQEKRIKIQSVQKMAQSNDQLFVVDIKNKLYIYDCITFELIRSFICSESFVNEIAIDNSQQILYVLNQTCLKSISDQFQWNYQSYEDFPCLQCRQYYQSTRLFVNQNMIAFIRHLHQCKHEQGDEDKCSMKSTLYLMF</sequence>
<dbReference type="EMBL" id="CAJJDM010000046">
    <property type="protein sequence ID" value="CAD8070939.1"/>
    <property type="molecule type" value="Genomic_DNA"/>
</dbReference>
<dbReference type="Proteomes" id="UP000688137">
    <property type="component" value="Unassembled WGS sequence"/>
</dbReference>
<accession>A0A8S1LUM1</accession>
<evidence type="ECO:0000313" key="2">
    <source>
        <dbReference type="EMBL" id="CAD8070939.1"/>
    </source>
</evidence>